<dbReference type="InterPro" id="IPR029071">
    <property type="entry name" value="Ubiquitin-like_domsf"/>
</dbReference>
<feature type="domain" description="Ubiquitin-like" evidence="1">
    <location>
        <begin position="136"/>
        <end position="186"/>
    </location>
</feature>
<comment type="caution">
    <text evidence="2">The sequence shown here is derived from an EMBL/GenBank/DDBJ whole genome shotgun (WGS) entry which is preliminary data.</text>
</comment>
<accession>A0ABP0KUA5</accession>
<evidence type="ECO:0000313" key="3">
    <source>
        <dbReference type="Proteomes" id="UP001642484"/>
    </source>
</evidence>
<dbReference type="InterPro" id="IPR000626">
    <property type="entry name" value="Ubiquitin-like_dom"/>
</dbReference>
<organism evidence="2 3">
    <name type="scientific">Durusdinium trenchii</name>
    <dbReference type="NCBI Taxonomy" id="1381693"/>
    <lineage>
        <taxon>Eukaryota</taxon>
        <taxon>Sar</taxon>
        <taxon>Alveolata</taxon>
        <taxon>Dinophyceae</taxon>
        <taxon>Suessiales</taxon>
        <taxon>Symbiodiniaceae</taxon>
        <taxon>Durusdinium</taxon>
    </lineage>
</organism>
<protein>
    <recommendedName>
        <fullName evidence="1">Ubiquitin-like domain-containing protein</fullName>
    </recommendedName>
</protein>
<proteinExistence type="predicted"/>
<evidence type="ECO:0000313" key="2">
    <source>
        <dbReference type="EMBL" id="CAK9030461.1"/>
    </source>
</evidence>
<dbReference type="EMBL" id="CAXAMN010010001">
    <property type="protein sequence ID" value="CAK9030461.1"/>
    <property type="molecule type" value="Genomic_DNA"/>
</dbReference>
<dbReference type="Gene3D" id="3.10.20.90">
    <property type="entry name" value="Phosphatidylinositol 3-kinase Catalytic Subunit, Chain A, domain 1"/>
    <property type="match status" value="1"/>
</dbReference>
<dbReference type="CDD" id="cd17039">
    <property type="entry name" value="Ubl_ubiquitin_like"/>
    <property type="match status" value="1"/>
</dbReference>
<sequence length="228" mass="25840">MPRCMLCGAHVGGADGHFDTCFERHCPVSPPVAAPLSRPPMLFWMGRVPPEPALLVRNYLALPERLALACGSWHAKMLCDDEEAWDQYASTLWASLWAAVPDGTCGCRFASPQHVRSIDPKTKALVLWKIDSITTLQIRVKTMCQDYRSLSVGPHTSVAELKDLMEIRTGLVPNECELIHEQKLLRHLKAPIAAYLWVSFRRDLASWQRPLRLEMLLRLKQLPWCSET</sequence>
<gene>
    <name evidence="2" type="ORF">CCMP2556_LOCUS17889</name>
</gene>
<dbReference type="PROSITE" id="PS50053">
    <property type="entry name" value="UBIQUITIN_2"/>
    <property type="match status" value="1"/>
</dbReference>
<reference evidence="2 3" key="1">
    <citation type="submission" date="2024-02" db="EMBL/GenBank/DDBJ databases">
        <authorList>
            <person name="Chen Y."/>
            <person name="Shah S."/>
            <person name="Dougan E. K."/>
            <person name="Thang M."/>
            <person name="Chan C."/>
        </authorList>
    </citation>
    <scope>NUCLEOTIDE SEQUENCE [LARGE SCALE GENOMIC DNA]</scope>
</reference>
<name>A0ABP0KUA5_9DINO</name>
<dbReference type="SUPFAM" id="SSF54236">
    <property type="entry name" value="Ubiquitin-like"/>
    <property type="match status" value="1"/>
</dbReference>
<keyword evidence="3" id="KW-1185">Reference proteome</keyword>
<evidence type="ECO:0000259" key="1">
    <source>
        <dbReference type="PROSITE" id="PS50053"/>
    </source>
</evidence>
<dbReference type="Proteomes" id="UP001642484">
    <property type="component" value="Unassembled WGS sequence"/>
</dbReference>